<sequence length="400" mass="42619">MFFETLKLALRAISRNMLRSFLTVLGVVIGVAAVIALVTIGNGTTAQVSTELSRLGTNMLFVRPGQFGPGRASSEAKRFSVKDVAAIRDQIGGLRAVAPLNQSTATVIFGGQNHSTSVYGTTNDYFVAQDWNLALGRNFTPAEERGQSRCIIGETVRSQLFGAADPIGQQIRVGKVSCPVIGVLARRGQSGMGTDQDDVVIMPVKVFQRRISGNSNVPQIVISARDGVSTAKVQADVENLLRERRKIIPGRQDDFNVNDMTQIAEAMTGTTTLLTGLLGAVAAISLLVGGIGIMNIMLVSVTERTREIGIRLAIGALESQVLTQFLVEAVALSLFGGITGIVLGLSLGLVSVTLLKVPFVFSPMMVAVAFLFSAAIGMIFGYFPARRAAQLNPIEALRHE</sequence>
<feature type="transmembrane region" description="Helical" evidence="7">
    <location>
        <begin position="277"/>
        <end position="301"/>
    </location>
</feature>
<dbReference type="Proteomes" id="UP000218807">
    <property type="component" value="Unassembled WGS sequence"/>
</dbReference>
<evidence type="ECO:0000313" key="11">
    <source>
        <dbReference type="Proteomes" id="UP000218807"/>
    </source>
</evidence>
<keyword evidence="3 7" id="KW-0812">Transmembrane</keyword>
<dbReference type="InterPro" id="IPR050250">
    <property type="entry name" value="Macrolide_Exporter_MacB"/>
</dbReference>
<evidence type="ECO:0000259" key="8">
    <source>
        <dbReference type="Pfam" id="PF02687"/>
    </source>
</evidence>
<evidence type="ECO:0000256" key="4">
    <source>
        <dbReference type="ARBA" id="ARBA00022989"/>
    </source>
</evidence>
<dbReference type="EMBL" id="NXDM01000008">
    <property type="protein sequence ID" value="PCK81135.1"/>
    <property type="molecule type" value="Genomic_DNA"/>
</dbReference>
<keyword evidence="4 7" id="KW-1133">Transmembrane helix</keyword>
<keyword evidence="11" id="KW-1185">Reference proteome</keyword>
<proteinExistence type="inferred from homology"/>
<evidence type="ECO:0000313" key="10">
    <source>
        <dbReference type="EMBL" id="PCK81135.1"/>
    </source>
</evidence>
<accession>A0A2A5KVY3</accession>
<evidence type="ECO:0000256" key="6">
    <source>
        <dbReference type="ARBA" id="ARBA00038076"/>
    </source>
</evidence>
<dbReference type="PANTHER" id="PTHR30572">
    <property type="entry name" value="MEMBRANE COMPONENT OF TRANSPORTER-RELATED"/>
    <property type="match status" value="1"/>
</dbReference>
<dbReference type="RefSeq" id="WP_096762745.1">
    <property type="nucleotide sequence ID" value="NZ_NXDM01000008.1"/>
</dbReference>
<dbReference type="GO" id="GO:0005886">
    <property type="term" value="C:plasma membrane"/>
    <property type="evidence" value="ECO:0007669"/>
    <property type="project" value="UniProtKB-SubCell"/>
</dbReference>
<dbReference type="GO" id="GO:0022857">
    <property type="term" value="F:transmembrane transporter activity"/>
    <property type="evidence" value="ECO:0007669"/>
    <property type="project" value="TreeGrafter"/>
</dbReference>
<evidence type="ECO:0000256" key="7">
    <source>
        <dbReference type="SAM" id="Phobius"/>
    </source>
</evidence>
<reference evidence="10 11" key="1">
    <citation type="submission" date="2017-09" db="EMBL/GenBank/DDBJ databases">
        <title>Comparative genomics of rhizobia isolated from Phaseolus vulgaris in China.</title>
        <authorList>
            <person name="Tong W."/>
        </authorList>
    </citation>
    <scope>NUCLEOTIDE SEQUENCE [LARGE SCALE GENOMIC DNA]</scope>
    <source>
        <strain evidence="10 11">L101</strain>
    </source>
</reference>
<dbReference type="Pfam" id="PF02687">
    <property type="entry name" value="FtsX"/>
    <property type="match status" value="1"/>
</dbReference>
<comment type="similarity">
    <text evidence="6">Belongs to the ABC-4 integral membrane protein family.</text>
</comment>
<feature type="transmembrane region" description="Helical" evidence="7">
    <location>
        <begin position="21"/>
        <end position="40"/>
    </location>
</feature>
<feature type="domain" description="ABC3 transporter permease C-terminal" evidence="8">
    <location>
        <begin position="280"/>
        <end position="393"/>
    </location>
</feature>
<evidence type="ECO:0000256" key="5">
    <source>
        <dbReference type="ARBA" id="ARBA00023136"/>
    </source>
</evidence>
<feature type="domain" description="MacB-like periplasmic core" evidence="9">
    <location>
        <begin position="20"/>
        <end position="239"/>
    </location>
</feature>
<comment type="caution">
    <text evidence="10">The sequence shown here is derived from an EMBL/GenBank/DDBJ whole genome shotgun (WGS) entry which is preliminary data.</text>
</comment>
<evidence type="ECO:0000256" key="3">
    <source>
        <dbReference type="ARBA" id="ARBA00022692"/>
    </source>
</evidence>
<feature type="transmembrane region" description="Helical" evidence="7">
    <location>
        <begin position="359"/>
        <end position="383"/>
    </location>
</feature>
<organism evidence="10 11">
    <name type="scientific">Rhizobium sophoriradicis</name>
    <dbReference type="NCBI Taxonomy" id="1535245"/>
    <lineage>
        <taxon>Bacteria</taxon>
        <taxon>Pseudomonadati</taxon>
        <taxon>Pseudomonadota</taxon>
        <taxon>Alphaproteobacteria</taxon>
        <taxon>Hyphomicrobiales</taxon>
        <taxon>Rhizobiaceae</taxon>
        <taxon>Rhizobium/Agrobacterium group</taxon>
        <taxon>Rhizobium</taxon>
    </lineage>
</organism>
<dbReference type="InterPro" id="IPR003838">
    <property type="entry name" value="ABC3_permease_C"/>
</dbReference>
<name>A0A2A5KVY3_9HYPH</name>
<evidence type="ECO:0000256" key="2">
    <source>
        <dbReference type="ARBA" id="ARBA00022475"/>
    </source>
</evidence>
<keyword evidence="5 7" id="KW-0472">Membrane</keyword>
<evidence type="ECO:0000256" key="1">
    <source>
        <dbReference type="ARBA" id="ARBA00004651"/>
    </source>
</evidence>
<protein>
    <submittedName>
        <fullName evidence="10">Multidrug ABC transporter substrate-binding protein</fullName>
    </submittedName>
</protein>
<gene>
    <name evidence="10" type="ORF">CPT34_10605</name>
</gene>
<keyword evidence="2" id="KW-1003">Cell membrane</keyword>
<dbReference type="PANTHER" id="PTHR30572:SF4">
    <property type="entry name" value="ABC TRANSPORTER PERMEASE YTRF"/>
    <property type="match status" value="1"/>
</dbReference>
<feature type="transmembrane region" description="Helical" evidence="7">
    <location>
        <begin position="321"/>
        <end position="347"/>
    </location>
</feature>
<dbReference type="Pfam" id="PF12704">
    <property type="entry name" value="MacB_PCD"/>
    <property type="match status" value="1"/>
</dbReference>
<dbReference type="AlphaFoldDB" id="A0A2A5KVY3"/>
<dbReference type="InterPro" id="IPR025857">
    <property type="entry name" value="MacB_PCD"/>
</dbReference>
<evidence type="ECO:0000259" key="9">
    <source>
        <dbReference type="Pfam" id="PF12704"/>
    </source>
</evidence>
<comment type="subcellular location">
    <subcellularLocation>
        <location evidence="1">Cell membrane</location>
        <topology evidence="1">Multi-pass membrane protein</topology>
    </subcellularLocation>
</comment>